<comment type="caution">
    <text evidence="1">The sequence shown here is derived from an EMBL/GenBank/DDBJ whole genome shotgun (WGS) entry which is preliminary data.</text>
</comment>
<proteinExistence type="predicted"/>
<protein>
    <recommendedName>
        <fullName evidence="3">Anaphase-promoting complex subunit 1</fullName>
    </recommendedName>
</protein>
<keyword evidence="2" id="KW-1185">Reference proteome</keyword>
<sequence>MGASFVKALSFSPLVVHYMDSLIVDNLYYEREGQLWHPFISRMYFGALAYIQTLRAMQYAKLGSLATRQLTTQVLADIQPEKLPIPGPLMPMLKSLCVSKPDDDTFNLVCPLIPENPGHQPDHIEPAHDYMLCMPNLPLIGCKPPIT</sequence>
<dbReference type="AlphaFoldDB" id="A0AAV0WNG1"/>
<evidence type="ECO:0008006" key="3">
    <source>
        <dbReference type="Google" id="ProtNLM"/>
    </source>
</evidence>
<organism evidence="1 2">
    <name type="scientific">Macrosiphum euphorbiae</name>
    <name type="common">potato aphid</name>
    <dbReference type="NCBI Taxonomy" id="13131"/>
    <lineage>
        <taxon>Eukaryota</taxon>
        <taxon>Metazoa</taxon>
        <taxon>Ecdysozoa</taxon>
        <taxon>Arthropoda</taxon>
        <taxon>Hexapoda</taxon>
        <taxon>Insecta</taxon>
        <taxon>Pterygota</taxon>
        <taxon>Neoptera</taxon>
        <taxon>Paraneoptera</taxon>
        <taxon>Hemiptera</taxon>
        <taxon>Sternorrhyncha</taxon>
        <taxon>Aphidomorpha</taxon>
        <taxon>Aphidoidea</taxon>
        <taxon>Aphididae</taxon>
        <taxon>Macrosiphini</taxon>
        <taxon>Macrosiphum</taxon>
    </lineage>
</organism>
<evidence type="ECO:0000313" key="2">
    <source>
        <dbReference type="Proteomes" id="UP001160148"/>
    </source>
</evidence>
<dbReference type="Proteomes" id="UP001160148">
    <property type="component" value="Unassembled WGS sequence"/>
</dbReference>
<name>A0AAV0WNG1_9HEMI</name>
<gene>
    <name evidence="1" type="ORF">MEUPH1_LOCUS13041</name>
</gene>
<reference evidence="1 2" key="1">
    <citation type="submission" date="2023-01" db="EMBL/GenBank/DDBJ databases">
        <authorList>
            <person name="Whitehead M."/>
        </authorList>
    </citation>
    <scope>NUCLEOTIDE SEQUENCE [LARGE SCALE GENOMIC DNA]</scope>
</reference>
<dbReference type="EMBL" id="CARXXK010000002">
    <property type="protein sequence ID" value="CAI6357415.1"/>
    <property type="molecule type" value="Genomic_DNA"/>
</dbReference>
<evidence type="ECO:0000313" key="1">
    <source>
        <dbReference type="EMBL" id="CAI6357415.1"/>
    </source>
</evidence>
<accession>A0AAV0WNG1</accession>